<organism evidence="1">
    <name type="scientific">human gut metagenome</name>
    <dbReference type="NCBI Taxonomy" id="408170"/>
    <lineage>
        <taxon>unclassified sequences</taxon>
        <taxon>metagenomes</taxon>
        <taxon>organismal metagenomes</taxon>
    </lineage>
</organism>
<gene>
    <name evidence="1" type="ORF">Q604_UNBC08884G0002</name>
</gene>
<sequence>THSIKRLQYFLKILHKKTRLLRVEFLQIYYYKKRLAATEIGGI</sequence>
<feature type="non-terminal residue" evidence="1">
    <location>
        <position position="1"/>
    </location>
</feature>
<reference evidence="1" key="1">
    <citation type="submission" date="2013-12" db="EMBL/GenBank/DDBJ databases">
        <title>A Varibaculum cambriense genome reconstructed from a premature infant gut community with otherwise low bacterial novelty that shifts toward anaerobic metabolism during the third week of life.</title>
        <authorList>
            <person name="Brown C.T."/>
            <person name="Sharon I."/>
            <person name="Thomas B.C."/>
            <person name="Castelle C.J."/>
            <person name="Morowitz M.J."/>
            <person name="Banfield J.F."/>
        </authorList>
    </citation>
    <scope>NUCLEOTIDE SEQUENCE</scope>
</reference>
<dbReference type="AlphaFoldDB" id="W1Y2W4"/>
<comment type="caution">
    <text evidence="1">The sequence shown here is derived from an EMBL/GenBank/DDBJ whole genome shotgun (WGS) entry which is preliminary data.</text>
</comment>
<dbReference type="EMBL" id="AZMM01008884">
    <property type="protein sequence ID" value="ETJ36867.1"/>
    <property type="molecule type" value="Genomic_DNA"/>
</dbReference>
<protein>
    <submittedName>
        <fullName evidence="1">Uncharacterized protein</fullName>
    </submittedName>
</protein>
<evidence type="ECO:0000313" key="1">
    <source>
        <dbReference type="EMBL" id="ETJ36867.1"/>
    </source>
</evidence>
<name>W1Y2W4_9ZZZZ</name>
<proteinExistence type="predicted"/>
<accession>W1Y2W4</accession>